<evidence type="ECO:0000256" key="2">
    <source>
        <dbReference type="ARBA" id="ARBA00007375"/>
    </source>
</evidence>
<dbReference type="PANTHER" id="PTHR31885:SF6">
    <property type="entry name" value="GH04784P"/>
    <property type="match status" value="1"/>
</dbReference>
<evidence type="ECO:0000256" key="3">
    <source>
        <dbReference type="ARBA" id="ARBA00022692"/>
    </source>
</evidence>
<evidence type="ECO:0000313" key="9">
    <source>
        <dbReference type="Proteomes" id="UP000076794"/>
    </source>
</evidence>
<evidence type="ECO:0000256" key="7">
    <source>
        <dbReference type="SAM" id="Phobius"/>
    </source>
</evidence>
<dbReference type="Proteomes" id="UP000076794">
    <property type="component" value="Chromosome"/>
</dbReference>
<dbReference type="AlphaFoldDB" id="A0A168EGS9"/>
<sequence>MTDVVHARRALPGRPALLAAALFGVLAAVHLGAQLAGQDVLAGRTQWFLMPALAAVLWCATTAPRPRLVRLVLVALGFSWVGDTLPDLFDGDAAFLAMVGGFLVAQVVYAVAFRPYHRASVLHRPPVLALYVVAAVALVGLCLPGAPGVLAVAVVGYALCLGTMAVLATGVHRLAAIGGAVFLVSDAMIALGAFTDWFAPPAAGFWVMLTYLAGQTLLVAGVLAVAAPGGQDSRRSSQASGSSSPSNPALR</sequence>
<comment type="similarity">
    <text evidence="2">Belongs to the TMEM86 family.</text>
</comment>
<dbReference type="OrthoDB" id="4227931at2"/>
<keyword evidence="4 7" id="KW-1133">Transmembrane helix</keyword>
<dbReference type="PATRIC" id="fig|1300344.3.peg.420"/>
<feature type="transmembrane region" description="Helical" evidence="7">
    <location>
        <begin position="174"/>
        <end position="199"/>
    </location>
</feature>
<feature type="transmembrane region" description="Helical" evidence="7">
    <location>
        <begin position="149"/>
        <end position="167"/>
    </location>
</feature>
<organism evidence="8 9">
    <name type="scientific">Isoptericola dokdonensis DS-3</name>
    <dbReference type="NCBI Taxonomy" id="1300344"/>
    <lineage>
        <taxon>Bacteria</taxon>
        <taxon>Bacillati</taxon>
        <taxon>Actinomycetota</taxon>
        <taxon>Actinomycetes</taxon>
        <taxon>Micrococcales</taxon>
        <taxon>Promicromonosporaceae</taxon>
        <taxon>Isoptericola</taxon>
    </lineage>
</organism>
<keyword evidence="3 7" id="KW-0812">Transmembrane</keyword>
<evidence type="ECO:0000256" key="5">
    <source>
        <dbReference type="ARBA" id="ARBA00023136"/>
    </source>
</evidence>
<dbReference type="GO" id="GO:0016787">
    <property type="term" value="F:hydrolase activity"/>
    <property type="evidence" value="ECO:0007669"/>
    <property type="project" value="TreeGrafter"/>
</dbReference>
<evidence type="ECO:0000313" key="8">
    <source>
        <dbReference type="EMBL" id="ANC30007.1"/>
    </source>
</evidence>
<feature type="transmembrane region" description="Helical" evidence="7">
    <location>
        <begin position="95"/>
        <end position="113"/>
    </location>
</feature>
<dbReference type="STRING" id="1300344.I598_0419"/>
<feature type="region of interest" description="Disordered" evidence="6">
    <location>
        <begin position="230"/>
        <end position="251"/>
    </location>
</feature>
<proteinExistence type="inferred from homology"/>
<comment type="subcellular location">
    <subcellularLocation>
        <location evidence="1">Membrane</location>
        <topology evidence="1">Multi-pass membrane protein</topology>
    </subcellularLocation>
</comment>
<dbReference type="Pfam" id="PF07947">
    <property type="entry name" value="YhhN"/>
    <property type="match status" value="1"/>
</dbReference>
<dbReference type="InterPro" id="IPR012506">
    <property type="entry name" value="TMEM86B-like"/>
</dbReference>
<keyword evidence="9" id="KW-1185">Reference proteome</keyword>
<evidence type="ECO:0000256" key="1">
    <source>
        <dbReference type="ARBA" id="ARBA00004141"/>
    </source>
</evidence>
<dbReference type="KEGG" id="ido:I598_0419"/>
<dbReference type="PANTHER" id="PTHR31885">
    <property type="entry name" value="GH04784P"/>
    <property type="match status" value="1"/>
</dbReference>
<feature type="transmembrane region" description="Helical" evidence="7">
    <location>
        <begin position="205"/>
        <end position="227"/>
    </location>
</feature>
<feature type="transmembrane region" description="Helical" evidence="7">
    <location>
        <begin position="125"/>
        <end position="143"/>
    </location>
</feature>
<name>A0A168EGS9_9MICO</name>
<dbReference type="EMBL" id="CP014209">
    <property type="protein sequence ID" value="ANC30007.1"/>
    <property type="molecule type" value="Genomic_DNA"/>
</dbReference>
<evidence type="ECO:0000256" key="4">
    <source>
        <dbReference type="ARBA" id="ARBA00022989"/>
    </source>
</evidence>
<accession>A0A168EGS9</accession>
<reference evidence="8 9" key="1">
    <citation type="submission" date="2016-01" db="EMBL/GenBank/DDBJ databases">
        <title>Complete genome sequence of a soil Actinobacterium, Isoptericola dokdonensis DS-3.</title>
        <authorList>
            <person name="Kwon S.-K."/>
            <person name="Kim J.F."/>
        </authorList>
    </citation>
    <scope>NUCLEOTIDE SEQUENCE [LARGE SCALE GENOMIC DNA]</scope>
    <source>
        <strain evidence="8 9">DS-3</strain>
    </source>
</reference>
<protein>
    <submittedName>
        <fullName evidence="8">YhhN-like protein</fullName>
    </submittedName>
</protein>
<keyword evidence="5 7" id="KW-0472">Membrane</keyword>
<evidence type="ECO:0000256" key="6">
    <source>
        <dbReference type="SAM" id="MobiDB-lite"/>
    </source>
</evidence>
<gene>
    <name evidence="8" type="ORF">I598_0419</name>
</gene>
<dbReference type="GO" id="GO:0016020">
    <property type="term" value="C:membrane"/>
    <property type="evidence" value="ECO:0007669"/>
    <property type="project" value="UniProtKB-SubCell"/>
</dbReference>
<dbReference type="RefSeq" id="WP_068200854.1">
    <property type="nucleotide sequence ID" value="NZ_CP014209.1"/>
</dbReference>